<keyword evidence="2" id="KW-0575">Peroxidase</keyword>
<dbReference type="Gene3D" id="1.20.1290.10">
    <property type="entry name" value="AhpD-like"/>
    <property type="match status" value="1"/>
</dbReference>
<comment type="caution">
    <text evidence="2">The sequence shown here is derived from an EMBL/GenBank/DDBJ whole genome shotgun (WGS) entry which is preliminary data.</text>
</comment>
<proteinExistence type="predicted"/>
<dbReference type="RefSeq" id="WP_078745757.1">
    <property type="nucleotide sequence ID" value="NZ_FUXG01000014.1"/>
</dbReference>
<reference evidence="2 3" key="1">
    <citation type="submission" date="2017-01" db="EMBL/GenBank/DDBJ databases">
        <title>Genome Sequencing of a Marine Spirillum, Oceanospirillum multiglobuliferum ATCC 33336, from Japan.</title>
        <authorList>
            <person name="Carney J.G."/>
            <person name="Trachtenberg A.M."/>
            <person name="Rheaume B.A."/>
            <person name="Linnane J.D."/>
            <person name="Pitts N.L."/>
            <person name="Mykles D.L."/>
            <person name="Maclea K.S."/>
        </authorList>
    </citation>
    <scope>NUCLEOTIDE SEQUENCE [LARGE SCALE GENOMIC DNA]</scope>
    <source>
        <strain evidence="2 3">ATCC 33336</strain>
    </source>
</reference>
<name>A0A1T4R5E0_9GAMM</name>
<dbReference type="Proteomes" id="UP000191418">
    <property type="component" value="Unassembled WGS sequence"/>
</dbReference>
<dbReference type="NCBIfam" id="TIGR00778">
    <property type="entry name" value="ahpD_dom"/>
    <property type="match status" value="1"/>
</dbReference>
<dbReference type="AlphaFoldDB" id="A0A1T4R5E0"/>
<accession>A0A1T4R5E0</accession>
<dbReference type="STRING" id="64969.SAMN02745127_02182"/>
<dbReference type="OrthoDB" id="1683318at2"/>
<evidence type="ECO:0000259" key="1">
    <source>
        <dbReference type="Pfam" id="PF02627"/>
    </source>
</evidence>
<feature type="domain" description="Carboxymuconolactone decarboxylase-like" evidence="1">
    <location>
        <begin position="25"/>
        <end position="106"/>
    </location>
</feature>
<dbReference type="PANTHER" id="PTHR33930:SF2">
    <property type="entry name" value="BLR3452 PROTEIN"/>
    <property type="match status" value="1"/>
</dbReference>
<dbReference type="GO" id="GO:0051920">
    <property type="term" value="F:peroxiredoxin activity"/>
    <property type="evidence" value="ECO:0007669"/>
    <property type="project" value="InterPro"/>
</dbReference>
<protein>
    <submittedName>
        <fullName evidence="2">Alkylhydroperoxidase</fullName>
    </submittedName>
</protein>
<dbReference type="Pfam" id="PF02627">
    <property type="entry name" value="CMD"/>
    <property type="match status" value="1"/>
</dbReference>
<keyword evidence="3" id="KW-1185">Reference proteome</keyword>
<gene>
    <name evidence="2" type="ORF">BTE48_09825</name>
</gene>
<organism evidence="2 3">
    <name type="scientific">Oceanospirillum multiglobuliferum</name>
    <dbReference type="NCBI Taxonomy" id="64969"/>
    <lineage>
        <taxon>Bacteria</taxon>
        <taxon>Pseudomonadati</taxon>
        <taxon>Pseudomonadota</taxon>
        <taxon>Gammaproteobacteria</taxon>
        <taxon>Oceanospirillales</taxon>
        <taxon>Oceanospirillaceae</taxon>
        <taxon>Oceanospirillum</taxon>
    </lineage>
</organism>
<keyword evidence="2" id="KW-0560">Oxidoreductase</keyword>
<sequence>MTKSYKQINQDQQAMGSAYKKASTETMSAFIALHQAALKEGALSVKHKELMATAIGIAARCDGCIAAHVAAALRAGATRQELVETIDVAVLMGGGPSVIYGAQALAAVDELAQ</sequence>
<evidence type="ECO:0000313" key="2">
    <source>
        <dbReference type="EMBL" id="OPX55226.1"/>
    </source>
</evidence>
<dbReference type="InterPro" id="IPR004675">
    <property type="entry name" value="AhpD_core"/>
</dbReference>
<dbReference type="InterPro" id="IPR003779">
    <property type="entry name" value="CMD-like"/>
</dbReference>
<dbReference type="PANTHER" id="PTHR33930">
    <property type="entry name" value="ALKYL HYDROPEROXIDE REDUCTASE AHPD"/>
    <property type="match status" value="1"/>
</dbReference>
<dbReference type="InterPro" id="IPR029032">
    <property type="entry name" value="AhpD-like"/>
</dbReference>
<evidence type="ECO:0000313" key="3">
    <source>
        <dbReference type="Proteomes" id="UP000191418"/>
    </source>
</evidence>
<dbReference type="EMBL" id="MTSM01000011">
    <property type="protein sequence ID" value="OPX55226.1"/>
    <property type="molecule type" value="Genomic_DNA"/>
</dbReference>
<dbReference type="SUPFAM" id="SSF69118">
    <property type="entry name" value="AhpD-like"/>
    <property type="match status" value="1"/>
</dbReference>